<dbReference type="GO" id="GO:0003743">
    <property type="term" value="F:translation initiation factor activity"/>
    <property type="evidence" value="ECO:0007669"/>
    <property type="project" value="InterPro"/>
</dbReference>
<evidence type="ECO:0000313" key="3">
    <source>
        <dbReference type="EMBL" id="KAK8864673.1"/>
    </source>
</evidence>
<comment type="caution">
    <text evidence="3">The sequence shown here is derived from an EMBL/GenBank/DDBJ whole genome shotgun (WGS) entry which is preliminary data.</text>
</comment>
<name>A0AAW0Z3K4_9TREE</name>
<dbReference type="SUPFAM" id="SSF55159">
    <property type="entry name" value="eIF1-like"/>
    <property type="match status" value="1"/>
</dbReference>
<feature type="compositionally biased region" description="Polar residues" evidence="1">
    <location>
        <begin position="407"/>
        <end position="425"/>
    </location>
</feature>
<dbReference type="Pfam" id="PF01253">
    <property type="entry name" value="SUI1"/>
    <property type="match status" value="1"/>
</dbReference>
<feature type="compositionally biased region" description="Basic and acidic residues" evidence="1">
    <location>
        <begin position="393"/>
        <end position="403"/>
    </location>
</feature>
<dbReference type="InterPro" id="IPR036885">
    <property type="entry name" value="SWIB_MDM2_dom_sf"/>
</dbReference>
<keyword evidence="4" id="KW-1185">Reference proteome</keyword>
<protein>
    <recommendedName>
        <fullName evidence="2">SUI1 domain-containing protein</fullName>
    </recommendedName>
</protein>
<feature type="region of interest" description="Disordered" evidence="1">
    <location>
        <begin position="242"/>
        <end position="264"/>
    </location>
</feature>
<dbReference type="InterPro" id="IPR036877">
    <property type="entry name" value="SUI1_dom_sf"/>
</dbReference>
<feature type="region of interest" description="Disordered" evidence="1">
    <location>
        <begin position="393"/>
        <end position="425"/>
    </location>
</feature>
<dbReference type="EMBL" id="JBCAWK010000003">
    <property type="protein sequence ID" value="KAK8864673.1"/>
    <property type="molecule type" value="Genomic_DNA"/>
</dbReference>
<evidence type="ECO:0000313" key="4">
    <source>
        <dbReference type="Proteomes" id="UP001388673"/>
    </source>
</evidence>
<dbReference type="PANTHER" id="PTHR12217">
    <property type="entry name" value="EUKARYOTIC TRANSLATION INITIATION FACTOR 2D"/>
    <property type="match status" value="1"/>
</dbReference>
<feature type="domain" description="SUI1" evidence="2">
    <location>
        <begin position="535"/>
        <end position="611"/>
    </location>
</feature>
<dbReference type="RefSeq" id="XP_066804969.1">
    <property type="nucleotide sequence ID" value="XM_066945046.1"/>
</dbReference>
<proteinExistence type="predicted"/>
<dbReference type="AlphaFoldDB" id="A0AAW0Z3K4"/>
<gene>
    <name evidence="3" type="ORF">IAR55_001924</name>
</gene>
<dbReference type="Gene3D" id="3.30.780.10">
    <property type="entry name" value="SUI1-like domain"/>
    <property type="match status" value="1"/>
</dbReference>
<dbReference type="Proteomes" id="UP001388673">
    <property type="component" value="Unassembled WGS sequence"/>
</dbReference>
<organism evidence="3 4">
    <name type="scientific">Kwoniella newhampshirensis</name>
    <dbReference type="NCBI Taxonomy" id="1651941"/>
    <lineage>
        <taxon>Eukaryota</taxon>
        <taxon>Fungi</taxon>
        <taxon>Dikarya</taxon>
        <taxon>Basidiomycota</taxon>
        <taxon>Agaricomycotina</taxon>
        <taxon>Tremellomycetes</taxon>
        <taxon>Tremellales</taxon>
        <taxon>Cryptococcaceae</taxon>
        <taxon>Kwoniella</taxon>
    </lineage>
</organism>
<dbReference type="InterPro" id="IPR001950">
    <property type="entry name" value="SUI1"/>
</dbReference>
<dbReference type="PANTHER" id="PTHR12217:SF4">
    <property type="entry name" value="EUKARYOTIC TRANSLATION INITIATION FACTOR 2D"/>
    <property type="match status" value="1"/>
</dbReference>
<evidence type="ECO:0000256" key="1">
    <source>
        <dbReference type="SAM" id="MobiDB-lite"/>
    </source>
</evidence>
<evidence type="ECO:0000259" key="2">
    <source>
        <dbReference type="PROSITE" id="PS50296"/>
    </source>
</evidence>
<sequence>MFKRPLAHQSNSTPLRSSARRQLLSSIFTQYPSLLPPKIESRLDTTIEEGPGGISEKELGRIILPEGAKSAGFETSVGVEGTFWSNPDGDPLWMTFGRNSKEYIPTLYLLSLPIPHPPLPIIQLHHPLPPPLLTGAPLFIPAVRNLSKPHLLPDVVQNDLVAFVASTTGTDEVSYVGVGRVVAEGGMRGALQRRVENLRGGGEREEGRFCDILCIIEDHLWELGSKPALPACPLPIPTKALAAPPQSEAGPSRPPSPSPLKLNDLSISDDIQATEPIRSSSASLSSSEISTLLSISLLQALRNLQPSAFPMPASLFYSTHVLPSRPAYIPKEKRDEVVIGKSDWKKLTKWMREVGKEGLLKVKETKGEAVVQSFDTQHPSLQSHVEFTTVAEDEAKAAKKAAREAASTNDGEGSGPSHPSASGNGKANKIAVEELWKASGGALTFWEACGVDRSALYQPSELKTILDTYITSHSLLQSDHRTVLLDDEMGRAVGVKKPQPGEKMNREEILKKLRNSVSWVISVGGTVKKGPLQPITMTVKTRQGRKTITHVTGLETFSVDVDSFADEMRKLCAGSASVQPLQGASPKLGLQEVLIQGSQVKSVTEALLGRGIPKRWIKEGEDSKKGKR</sequence>
<dbReference type="GeneID" id="92179183"/>
<accession>A0AAW0Z3K4</accession>
<reference evidence="3 4" key="1">
    <citation type="journal article" date="2024" name="bioRxiv">
        <title>Comparative genomics of Cryptococcus and Kwoniella reveals pathogenesis evolution and contrasting karyotype dynamics via intercentromeric recombination or chromosome fusion.</title>
        <authorList>
            <person name="Coelho M.A."/>
            <person name="David-Palma M."/>
            <person name="Shea T."/>
            <person name="Bowers K."/>
            <person name="McGinley-Smith S."/>
            <person name="Mohammad A.W."/>
            <person name="Gnirke A."/>
            <person name="Yurkov A.M."/>
            <person name="Nowrousian M."/>
            <person name="Sun S."/>
            <person name="Cuomo C.A."/>
            <person name="Heitman J."/>
        </authorList>
    </citation>
    <scope>NUCLEOTIDE SEQUENCE [LARGE SCALE GENOMIC DNA]</scope>
    <source>
        <strain evidence="3 4">CBS 13917</strain>
    </source>
</reference>
<dbReference type="InterPro" id="IPR039757">
    <property type="entry name" value="EIF2D"/>
</dbReference>
<dbReference type="CDD" id="cd11608">
    <property type="entry name" value="eIF2D_C"/>
    <property type="match status" value="1"/>
</dbReference>
<dbReference type="KEGG" id="kne:92179183"/>
<dbReference type="Gene3D" id="3.10.400.20">
    <property type="match status" value="1"/>
</dbReference>
<dbReference type="GO" id="GO:0001731">
    <property type="term" value="P:formation of translation preinitiation complex"/>
    <property type="evidence" value="ECO:0007669"/>
    <property type="project" value="InterPro"/>
</dbReference>
<dbReference type="InterPro" id="IPR039759">
    <property type="entry name" value="eIF2D_SUI1"/>
</dbReference>
<dbReference type="Pfam" id="PF25304">
    <property type="entry name" value="WHD_eIF2D"/>
    <property type="match status" value="1"/>
</dbReference>
<dbReference type="InterPro" id="IPR057429">
    <property type="entry name" value="WH_eIF2D"/>
</dbReference>
<dbReference type="FunFam" id="3.30.780.10:FF:000008">
    <property type="entry name" value="eukaryotic translation initiation factor 2D"/>
    <property type="match status" value="1"/>
</dbReference>
<dbReference type="PROSITE" id="PS50296">
    <property type="entry name" value="SUI1"/>
    <property type="match status" value="1"/>
</dbReference>
<dbReference type="SUPFAM" id="SSF47592">
    <property type="entry name" value="SWIB/MDM2 domain"/>
    <property type="match status" value="1"/>
</dbReference>